<protein>
    <submittedName>
        <fullName evidence="1">Uncharacterized protein</fullName>
    </submittedName>
</protein>
<proteinExistence type="predicted"/>
<accession>A0A1W1ZDL8</accession>
<dbReference type="Proteomes" id="UP000192634">
    <property type="component" value="Unassembled WGS sequence"/>
</dbReference>
<evidence type="ECO:0000313" key="1">
    <source>
        <dbReference type="EMBL" id="SMC46539.1"/>
    </source>
</evidence>
<dbReference type="AlphaFoldDB" id="A0A1W1ZDL8"/>
<organism evidence="1 2">
    <name type="scientific">Janibacter indicus</name>
    <dbReference type="NCBI Taxonomy" id="857417"/>
    <lineage>
        <taxon>Bacteria</taxon>
        <taxon>Bacillati</taxon>
        <taxon>Actinomycetota</taxon>
        <taxon>Actinomycetes</taxon>
        <taxon>Micrococcales</taxon>
        <taxon>Intrasporangiaceae</taxon>
        <taxon>Janibacter</taxon>
    </lineage>
</organism>
<dbReference type="EMBL" id="FWXN01000003">
    <property type="protein sequence ID" value="SMC46539.1"/>
    <property type="molecule type" value="Genomic_DNA"/>
</dbReference>
<reference evidence="1 2" key="1">
    <citation type="submission" date="2017-04" db="EMBL/GenBank/DDBJ databases">
        <authorList>
            <person name="Afonso C.L."/>
            <person name="Miller P.J."/>
            <person name="Scott M.A."/>
            <person name="Spackman E."/>
            <person name="Goraichik I."/>
            <person name="Dimitrov K.M."/>
            <person name="Suarez D.L."/>
            <person name="Swayne D.E."/>
        </authorList>
    </citation>
    <scope>NUCLEOTIDE SEQUENCE [LARGE SCALE GENOMIC DNA]</scope>
    <source>
        <strain evidence="1 2">CGMCC 1.12511</strain>
    </source>
</reference>
<name>A0A1W1ZDL8_9MICO</name>
<dbReference type="RefSeq" id="WP_268766697.1">
    <property type="nucleotide sequence ID" value="NZ_CBDRLL010000004.1"/>
</dbReference>
<evidence type="ECO:0000313" key="2">
    <source>
        <dbReference type="Proteomes" id="UP000192634"/>
    </source>
</evidence>
<sequence length="43" mass="5253">MMKFPKMSRLRTTDRPLAYVPEVERRELLARRQDPRPAHLSFR</sequence>
<gene>
    <name evidence="1" type="ORF">SAMN06296429_103324</name>
</gene>